<dbReference type="AlphaFoldDB" id="A0A0J9X439"/>
<gene>
    <name evidence="2" type="ORF">BN980_GECA02s02419g</name>
</gene>
<dbReference type="Proteomes" id="UP000242525">
    <property type="component" value="Unassembled WGS sequence"/>
</dbReference>
<proteinExistence type="predicted"/>
<evidence type="ECO:0000256" key="1">
    <source>
        <dbReference type="SAM" id="MobiDB-lite"/>
    </source>
</evidence>
<feature type="region of interest" description="Disordered" evidence="1">
    <location>
        <begin position="382"/>
        <end position="425"/>
    </location>
</feature>
<dbReference type="EMBL" id="CCBN010000002">
    <property type="protein sequence ID" value="CDO51879.1"/>
    <property type="molecule type" value="Genomic_DNA"/>
</dbReference>
<protein>
    <submittedName>
        <fullName evidence="2">Similar to Saccharomyces cerevisiae YOR043W WHI2 Protein required, with binding partner Psr1p, for full activation of the general stress response, possibly through Msn2p dephosphorylation</fullName>
    </submittedName>
</protein>
<reference evidence="2" key="1">
    <citation type="submission" date="2014-03" db="EMBL/GenBank/DDBJ databases">
        <authorList>
            <person name="Casaregola S."/>
        </authorList>
    </citation>
    <scope>NUCLEOTIDE SEQUENCE [LARGE SCALE GENOMIC DNA]</scope>
    <source>
        <strain evidence="2">CLIB 918</strain>
    </source>
</reference>
<name>A0A0J9X439_GEOCN</name>
<evidence type="ECO:0000313" key="2">
    <source>
        <dbReference type="EMBL" id="CDO51879.1"/>
    </source>
</evidence>
<keyword evidence="3" id="KW-1185">Reference proteome</keyword>
<evidence type="ECO:0000313" key="3">
    <source>
        <dbReference type="Proteomes" id="UP000242525"/>
    </source>
</evidence>
<dbReference type="STRING" id="1173061.A0A0J9X439"/>
<organism evidence="2 3">
    <name type="scientific">Geotrichum candidum</name>
    <name type="common">Oospora lactis</name>
    <name type="synonym">Dipodascus geotrichum</name>
    <dbReference type="NCBI Taxonomy" id="1173061"/>
    <lineage>
        <taxon>Eukaryota</taxon>
        <taxon>Fungi</taxon>
        <taxon>Dikarya</taxon>
        <taxon>Ascomycota</taxon>
        <taxon>Saccharomycotina</taxon>
        <taxon>Dipodascomycetes</taxon>
        <taxon>Dipodascales</taxon>
        <taxon>Dipodascaceae</taxon>
        <taxon>Geotrichum</taxon>
    </lineage>
</organism>
<accession>A0A0J9X439</accession>
<dbReference type="OrthoDB" id="9451547at2759"/>
<sequence length="504" mass="55133">MTVTTYYATAVGAQHAGATYTDSESDGDGEGLIYQAYESSPRDGYLYPFLSTFPTSGRGSNGDNDYDDGSETTVLLLRGEPIEITKRELALLPDSIIITLSNSIIVPENDDVVYGAHEYYDTRAGTGAGADPPMIVDYSPACLRYILEFYRETAGASSPLPRSSPAAVMTVDQAIPPSPLPPPSVLLLREELEYYCIPARPNLPPETLNYIKHECGLLLLQTDGVFSGFRDCDDDKEALATIPAAAVQEDARVRAVLMCNGVEDNAVWGVREMEPGRTMISSLLLVRLEEDGDIDSGYRSEGMSGVIEGSASSLNLATPNAAIETAATEAAVASAELPIVNDSKSSVTISNISNSINDDSTSKLDVKVQETVTLLADDDEIPTKVTQKDDSDYDDDYESNNTNDNTHKSHTSNLSNKYDNDRQDHIRDSNYADAEEEDEEEEEDDDDIESVAFLPLVAATDLTEFRRKPARRCWWSKFTVEDVDGYGDVTLHVRKVWVLEVCST</sequence>
<comment type="caution">
    <text evidence="2">The sequence shown here is derived from an EMBL/GenBank/DDBJ whole genome shotgun (WGS) entry which is preliminary data.</text>
</comment>